<reference evidence="2" key="1">
    <citation type="submission" date="2022-06" db="EMBL/GenBank/DDBJ databases">
        <title>Uncovering the hologenomic basis of an extraordinary plant invasion.</title>
        <authorList>
            <person name="Bieker V.C."/>
            <person name="Martin M.D."/>
            <person name="Gilbert T."/>
            <person name="Hodgins K."/>
            <person name="Battlay P."/>
            <person name="Petersen B."/>
            <person name="Wilson J."/>
        </authorList>
    </citation>
    <scope>NUCLEOTIDE SEQUENCE</scope>
    <source>
        <strain evidence="2">AA19_3_7</strain>
        <tissue evidence="2">Leaf</tissue>
    </source>
</reference>
<evidence type="ECO:0000313" key="2">
    <source>
        <dbReference type="EMBL" id="KAI7731499.1"/>
    </source>
</evidence>
<name>A0AAD5G7L5_AMBAR</name>
<dbReference type="PANTHER" id="PTHR20903">
    <property type="entry name" value="PREFOLDIN SUBUNIT 1-RELATED"/>
    <property type="match status" value="1"/>
</dbReference>
<evidence type="ECO:0000256" key="1">
    <source>
        <dbReference type="ARBA" id="ARBA00023186"/>
    </source>
</evidence>
<evidence type="ECO:0000313" key="3">
    <source>
        <dbReference type="Proteomes" id="UP001206925"/>
    </source>
</evidence>
<dbReference type="PANTHER" id="PTHR20903:SF0">
    <property type="entry name" value="PREFOLDIN SUBUNIT 1"/>
    <property type="match status" value="1"/>
</dbReference>
<dbReference type="GO" id="GO:0005737">
    <property type="term" value="C:cytoplasm"/>
    <property type="evidence" value="ECO:0007669"/>
    <property type="project" value="TreeGrafter"/>
</dbReference>
<keyword evidence="3" id="KW-1185">Reference proteome</keyword>
<dbReference type="AlphaFoldDB" id="A0AAD5G7L5"/>
<dbReference type="GO" id="GO:0044183">
    <property type="term" value="F:protein folding chaperone"/>
    <property type="evidence" value="ECO:0007669"/>
    <property type="project" value="TreeGrafter"/>
</dbReference>
<comment type="caution">
    <text evidence="2">The sequence shown here is derived from an EMBL/GenBank/DDBJ whole genome shotgun (WGS) entry which is preliminary data.</text>
</comment>
<sequence length="52" mass="5949">MNEQEKKLKDSETALVSLQYLEKQLTEVETNLRELLQQDPGLGRQIMSMAAV</sequence>
<organism evidence="2 3">
    <name type="scientific">Ambrosia artemisiifolia</name>
    <name type="common">Common ragweed</name>
    <dbReference type="NCBI Taxonomy" id="4212"/>
    <lineage>
        <taxon>Eukaryota</taxon>
        <taxon>Viridiplantae</taxon>
        <taxon>Streptophyta</taxon>
        <taxon>Embryophyta</taxon>
        <taxon>Tracheophyta</taxon>
        <taxon>Spermatophyta</taxon>
        <taxon>Magnoliopsida</taxon>
        <taxon>eudicotyledons</taxon>
        <taxon>Gunneridae</taxon>
        <taxon>Pentapetalae</taxon>
        <taxon>asterids</taxon>
        <taxon>campanulids</taxon>
        <taxon>Asterales</taxon>
        <taxon>Asteraceae</taxon>
        <taxon>Asteroideae</taxon>
        <taxon>Heliantheae alliance</taxon>
        <taxon>Heliantheae</taxon>
        <taxon>Ambrosia</taxon>
    </lineage>
</organism>
<dbReference type="GO" id="GO:0051082">
    <property type="term" value="F:unfolded protein binding"/>
    <property type="evidence" value="ECO:0007669"/>
    <property type="project" value="TreeGrafter"/>
</dbReference>
<gene>
    <name evidence="2" type="ORF">M8C21_006300</name>
</gene>
<accession>A0AAD5G7L5</accession>
<dbReference type="Proteomes" id="UP001206925">
    <property type="component" value="Unassembled WGS sequence"/>
</dbReference>
<dbReference type="EMBL" id="JAMZMK010010446">
    <property type="protein sequence ID" value="KAI7731499.1"/>
    <property type="molecule type" value="Genomic_DNA"/>
</dbReference>
<keyword evidence="1" id="KW-0143">Chaperone</keyword>
<proteinExistence type="predicted"/>
<protein>
    <submittedName>
        <fullName evidence="2">Uncharacterized protein</fullName>
    </submittedName>
</protein>